<accession>A0A176VB15</accession>
<name>A0A176VB15_MARPO</name>
<sequence length="454" mass="49018">MSLTTGNLDACAAQMASWQPFAGGPVEMVEGNVGRAGPAREESFHPDVVGHPSIPRCNSGTSAIGQGAFDPSRLGVQLGGRSVSCPSLNLKSGEFACADNLALFPCRDVAVSASSGQHFGSAVCVPSRGITWGDTSSASLAKCYSLPAVQESRWDVFSANCMCTISSSRLSMMHEGRKRVRRWSKRKKQMSHAFLRSLWRWKEGVHARKRRKRAVVGSCSGSGARSYTSDPPTVGAASSGNPKSVIGTDSSGELFFSVVGNQISWGADIIASAASSESGFCTGNTEVRDMGSDHPLPCWFSNHSDGALSTESGYNSEPGYSADSELNCTDDGLVDDDDEEEKHPMHLVVWKDTAPRKPFHRVDKGQVREGGGSISDALDVVRLCDLLTSVSLRAPKAKRKHNAWWNFFMERIIESEDYSHDYDRQGDHGDNLICSRVPDIAPDVLCKVPCFISL</sequence>
<reference evidence="2" key="1">
    <citation type="submission" date="2016-03" db="EMBL/GenBank/DDBJ databases">
        <title>Mechanisms controlling the formation of the plant cell surface in tip-growing cells are functionally conserved among land plants.</title>
        <authorList>
            <person name="Honkanen S."/>
            <person name="Jones V.A."/>
            <person name="Morieri G."/>
            <person name="Champion C."/>
            <person name="Hetherington A.J."/>
            <person name="Kelly S."/>
            <person name="Saint-Marcoux D."/>
            <person name="Proust H."/>
            <person name="Prescott H."/>
            <person name="Dolan L."/>
        </authorList>
    </citation>
    <scope>NUCLEOTIDE SEQUENCE [LARGE SCALE GENOMIC DNA]</scope>
    <source>
        <tissue evidence="2">Whole gametophyte</tissue>
    </source>
</reference>
<feature type="region of interest" description="Disordered" evidence="1">
    <location>
        <begin position="216"/>
        <end position="241"/>
    </location>
</feature>
<evidence type="ECO:0000313" key="3">
    <source>
        <dbReference type="Proteomes" id="UP000077202"/>
    </source>
</evidence>
<gene>
    <name evidence="2" type="ORF">AXG93_2899s1080</name>
</gene>
<dbReference type="Proteomes" id="UP000077202">
    <property type="component" value="Unassembled WGS sequence"/>
</dbReference>
<dbReference type="AlphaFoldDB" id="A0A176VB15"/>
<evidence type="ECO:0000313" key="2">
    <source>
        <dbReference type="EMBL" id="OAE18079.1"/>
    </source>
</evidence>
<proteinExistence type="predicted"/>
<comment type="caution">
    <text evidence="2">The sequence shown here is derived from an EMBL/GenBank/DDBJ whole genome shotgun (WGS) entry which is preliminary data.</text>
</comment>
<dbReference type="PANTHER" id="PTHR36775:SF1">
    <property type="entry name" value="LYR MOTIF PROTEIN"/>
    <property type="match status" value="1"/>
</dbReference>
<dbReference type="PANTHER" id="PTHR36775">
    <property type="entry name" value="LYR MOTIF PROTEIN"/>
    <property type="match status" value="1"/>
</dbReference>
<keyword evidence="3" id="KW-1185">Reference proteome</keyword>
<dbReference type="EMBL" id="LVLJ01004132">
    <property type="protein sequence ID" value="OAE18079.1"/>
    <property type="molecule type" value="Genomic_DNA"/>
</dbReference>
<evidence type="ECO:0000256" key="1">
    <source>
        <dbReference type="SAM" id="MobiDB-lite"/>
    </source>
</evidence>
<feature type="compositionally biased region" description="Polar residues" evidence="1">
    <location>
        <begin position="219"/>
        <end position="241"/>
    </location>
</feature>
<protein>
    <submittedName>
        <fullName evidence="2">Uncharacterized protein</fullName>
    </submittedName>
</protein>
<organism evidence="2 3">
    <name type="scientific">Marchantia polymorpha subsp. ruderalis</name>
    <dbReference type="NCBI Taxonomy" id="1480154"/>
    <lineage>
        <taxon>Eukaryota</taxon>
        <taxon>Viridiplantae</taxon>
        <taxon>Streptophyta</taxon>
        <taxon>Embryophyta</taxon>
        <taxon>Marchantiophyta</taxon>
        <taxon>Marchantiopsida</taxon>
        <taxon>Marchantiidae</taxon>
        <taxon>Marchantiales</taxon>
        <taxon>Marchantiaceae</taxon>
        <taxon>Marchantia</taxon>
    </lineage>
</organism>